<evidence type="ECO:0000313" key="2">
    <source>
        <dbReference type="EMBL" id="TBN58190.1"/>
    </source>
</evidence>
<proteinExistence type="predicted"/>
<organism evidence="2 3">
    <name type="scientific">Glaciihabitans arcticus</name>
    <dbReference type="NCBI Taxonomy" id="2668039"/>
    <lineage>
        <taxon>Bacteria</taxon>
        <taxon>Bacillati</taxon>
        <taxon>Actinomycetota</taxon>
        <taxon>Actinomycetes</taxon>
        <taxon>Micrococcales</taxon>
        <taxon>Microbacteriaceae</taxon>
        <taxon>Glaciihabitans</taxon>
    </lineage>
</organism>
<dbReference type="EMBL" id="SISG01000001">
    <property type="protein sequence ID" value="TBN58190.1"/>
    <property type="molecule type" value="Genomic_DNA"/>
</dbReference>
<dbReference type="InterPro" id="IPR003018">
    <property type="entry name" value="GAF"/>
</dbReference>
<dbReference type="Pfam" id="PF01590">
    <property type="entry name" value="GAF"/>
    <property type="match status" value="1"/>
</dbReference>
<evidence type="ECO:0000259" key="1">
    <source>
        <dbReference type="SMART" id="SM00065"/>
    </source>
</evidence>
<dbReference type="SUPFAM" id="SSF52266">
    <property type="entry name" value="SGNH hydrolase"/>
    <property type="match status" value="1"/>
</dbReference>
<dbReference type="InterPro" id="IPR029016">
    <property type="entry name" value="GAF-like_dom_sf"/>
</dbReference>
<dbReference type="Gene3D" id="3.40.50.1110">
    <property type="entry name" value="SGNH hydrolase"/>
    <property type="match status" value="1"/>
</dbReference>
<protein>
    <submittedName>
        <fullName evidence="2">GAF domain-containing protein</fullName>
    </submittedName>
</protein>
<dbReference type="Proteomes" id="UP000294194">
    <property type="component" value="Unassembled WGS sequence"/>
</dbReference>
<dbReference type="PANTHER" id="PTHR43102:SF2">
    <property type="entry name" value="GAF DOMAIN-CONTAINING PROTEIN"/>
    <property type="match status" value="1"/>
</dbReference>
<accession>A0A4Q9H0H4</accession>
<gene>
    <name evidence="2" type="ORF">EYE40_12760</name>
</gene>
<comment type="caution">
    <text evidence="2">The sequence shown here is derived from an EMBL/GenBank/DDBJ whole genome shotgun (WGS) entry which is preliminary data.</text>
</comment>
<sequence>MLREIVMALIRPFMRVWVAGVEDELDSVPRPRDRPQVHAPGVDSDRLLLVGSGPAAGWGVLSHELSLPGALARSLSQVTGRGAVVDVLVDPDMTAVSALRQLGGSKLWRYDAVILIIGVNDAIAVSSPRGWRRAMGALLRYAESASSKSTQVFVVEIPPIRALRVFDALPGRLAERHARALNRITASIVQGLDRTTVVPFEPISIPTPNRYRSPEEYRAWAELLVPTIATSLGDPRNHLVEPPGAHKEHEEERQLAVDALGIVDTDPEERFDRIVALARRAFGTQAAAFTVTDHHRHWIKSGVGTEVPEFLRAESVCDTTIKAVGAVVVGDLSLDARFRDFPMVIDSSIRFYAGFPVESPTGERIGALCVFDPEPRTGGVDEVLLRELAMLVQAELWHPTKD</sequence>
<dbReference type="InterPro" id="IPR036514">
    <property type="entry name" value="SGNH_hydro_sf"/>
</dbReference>
<evidence type="ECO:0000313" key="3">
    <source>
        <dbReference type="Proteomes" id="UP000294194"/>
    </source>
</evidence>
<dbReference type="PANTHER" id="PTHR43102">
    <property type="entry name" value="SLR1143 PROTEIN"/>
    <property type="match status" value="1"/>
</dbReference>
<keyword evidence="3" id="KW-1185">Reference proteome</keyword>
<name>A0A4Q9H0H4_9MICO</name>
<dbReference type="RefSeq" id="WP_130982297.1">
    <property type="nucleotide sequence ID" value="NZ_SISG01000001.1"/>
</dbReference>
<dbReference type="SMART" id="SM00065">
    <property type="entry name" value="GAF"/>
    <property type="match status" value="1"/>
</dbReference>
<reference evidence="3" key="1">
    <citation type="submission" date="2019-02" db="EMBL/GenBank/DDBJ databases">
        <title>Glaciihabitans arcticus sp. nov., a psychrotolerant bacterium isolated from polar soil.</title>
        <authorList>
            <person name="Dahal R.H."/>
        </authorList>
    </citation>
    <scope>NUCLEOTIDE SEQUENCE [LARGE SCALE GENOMIC DNA]</scope>
    <source>
        <strain evidence="3">RP-3-7</strain>
    </source>
</reference>
<dbReference type="CDD" id="cd01836">
    <property type="entry name" value="FeeA_FeeB_like"/>
    <property type="match status" value="1"/>
</dbReference>
<dbReference type="Gene3D" id="3.30.450.40">
    <property type="match status" value="1"/>
</dbReference>
<dbReference type="SUPFAM" id="SSF55781">
    <property type="entry name" value="GAF domain-like"/>
    <property type="match status" value="1"/>
</dbReference>
<dbReference type="AlphaFoldDB" id="A0A4Q9H0H4"/>
<feature type="domain" description="GAF" evidence="1">
    <location>
        <begin position="266"/>
        <end position="401"/>
    </location>
</feature>